<accession>A0A844Z487</accession>
<dbReference type="InterPro" id="IPR000182">
    <property type="entry name" value="GNAT_dom"/>
</dbReference>
<sequence length="166" mass="17588">MTAVTLRPEQSGDEAAIHALTEAAFRDMPFSDGDEAPLVGKLRDAGDLTLSLVAEDAEQIVGHIAFSPVTISDGAADWYGLGPVSVTPVLQQTGIGSKLITRGIADIRAMGAKGIILLGSDEYYPRFGFTHDPELQYPGPPAKYFQRLVLDGDAPKGVVKYAPAFG</sequence>
<name>A0A844Z487_9SPHN</name>
<proteinExistence type="predicted"/>
<dbReference type="Proteomes" id="UP000460290">
    <property type="component" value="Unassembled WGS sequence"/>
</dbReference>
<dbReference type="GO" id="GO:0016747">
    <property type="term" value="F:acyltransferase activity, transferring groups other than amino-acyl groups"/>
    <property type="evidence" value="ECO:0007669"/>
    <property type="project" value="InterPro"/>
</dbReference>
<gene>
    <name evidence="2" type="ORF">GRI35_02855</name>
</gene>
<keyword evidence="3" id="KW-1185">Reference proteome</keyword>
<dbReference type="Pfam" id="PF00583">
    <property type="entry name" value="Acetyltransf_1"/>
    <property type="match status" value="1"/>
</dbReference>
<dbReference type="EMBL" id="WTYZ01000001">
    <property type="protein sequence ID" value="MXO82314.1"/>
    <property type="molecule type" value="Genomic_DNA"/>
</dbReference>
<evidence type="ECO:0000313" key="2">
    <source>
        <dbReference type="EMBL" id="MXO82314.1"/>
    </source>
</evidence>
<dbReference type="CDD" id="cd04301">
    <property type="entry name" value="NAT_SF"/>
    <property type="match status" value="1"/>
</dbReference>
<keyword evidence="2" id="KW-0808">Transferase</keyword>
<dbReference type="SUPFAM" id="SSF55729">
    <property type="entry name" value="Acyl-CoA N-acyltransferases (Nat)"/>
    <property type="match status" value="1"/>
</dbReference>
<organism evidence="2 3">
    <name type="scientific">Pontixanthobacter aestiaquae</name>
    <dbReference type="NCBI Taxonomy" id="1509367"/>
    <lineage>
        <taxon>Bacteria</taxon>
        <taxon>Pseudomonadati</taxon>
        <taxon>Pseudomonadota</taxon>
        <taxon>Alphaproteobacteria</taxon>
        <taxon>Sphingomonadales</taxon>
        <taxon>Erythrobacteraceae</taxon>
        <taxon>Pontixanthobacter</taxon>
    </lineage>
</organism>
<dbReference type="AlphaFoldDB" id="A0A844Z487"/>
<dbReference type="RefSeq" id="WP_160612700.1">
    <property type="nucleotide sequence ID" value="NZ_JAUFQM010000001.1"/>
</dbReference>
<evidence type="ECO:0000313" key="3">
    <source>
        <dbReference type="Proteomes" id="UP000460290"/>
    </source>
</evidence>
<dbReference type="Gene3D" id="3.40.630.30">
    <property type="match status" value="1"/>
</dbReference>
<reference evidence="2 3" key="1">
    <citation type="submission" date="2019-12" db="EMBL/GenBank/DDBJ databases">
        <title>Genomic-based taxomic classification of the family Erythrobacteraceae.</title>
        <authorList>
            <person name="Xu L."/>
        </authorList>
    </citation>
    <scope>NUCLEOTIDE SEQUENCE [LARGE SCALE GENOMIC DNA]</scope>
    <source>
        <strain evidence="2 3">KCTC 42006</strain>
    </source>
</reference>
<feature type="domain" description="N-acetyltransferase" evidence="1">
    <location>
        <begin position="4"/>
        <end position="150"/>
    </location>
</feature>
<protein>
    <submittedName>
        <fullName evidence="2">GNAT family N-acetyltransferase</fullName>
    </submittedName>
</protein>
<evidence type="ECO:0000259" key="1">
    <source>
        <dbReference type="PROSITE" id="PS51186"/>
    </source>
</evidence>
<dbReference type="OrthoDB" id="9797178at2"/>
<dbReference type="PROSITE" id="PS51186">
    <property type="entry name" value="GNAT"/>
    <property type="match status" value="1"/>
</dbReference>
<dbReference type="InterPro" id="IPR016181">
    <property type="entry name" value="Acyl_CoA_acyltransferase"/>
</dbReference>
<comment type="caution">
    <text evidence="2">The sequence shown here is derived from an EMBL/GenBank/DDBJ whole genome shotgun (WGS) entry which is preliminary data.</text>
</comment>